<protein>
    <recommendedName>
        <fullName evidence="3">AlgX/AlgJ SGNH hydrolase-like domain-containing protein</fullName>
    </recommendedName>
</protein>
<dbReference type="Gene3D" id="3.40.50.1110">
    <property type="entry name" value="SGNH hydrolase"/>
    <property type="match status" value="1"/>
</dbReference>
<gene>
    <name evidence="1" type="ORF">A2784_03290</name>
</gene>
<evidence type="ECO:0000313" key="2">
    <source>
        <dbReference type="Proteomes" id="UP000177324"/>
    </source>
</evidence>
<organism evidence="1 2">
    <name type="scientific">Candidatus Chisholmbacteria bacterium RIFCSPHIGHO2_01_FULL_48_12</name>
    <dbReference type="NCBI Taxonomy" id="1797589"/>
    <lineage>
        <taxon>Bacteria</taxon>
        <taxon>Candidatus Chisholmiibacteriota</taxon>
    </lineage>
</organism>
<dbReference type="InterPro" id="IPR036514">
    <property type="entry name" value="SGNH_hydro_sf"/>
</dbReference>
<dbReference type="Proteomes" id="UP000177324">
    <property type="component" value="Unassembled WGS sequence"/>
</dbReference>
<sequence>MLILGDSLVAAHEVEEAEAFVKLLENKLKQAGKYYEVLNGGIRGYSPLLSRFYLKYQGLKLAPDIVMLVVNTGDIADDHRYLKYVKLDEATGEYISVYPNWGFYWPAMNPDKPAQEKHNFKLSSAVVNLIKANIGAISRQWLKFPVLAEDFVLGDWRTDTLAAERELINPGSYEELISATKENILAIKSLAQSSGAKFYLVLSPMGHEVSESEWDLGRRGWGAQRGKLYPTKALDDIGNWAGQTGIAIIKLKAYLQQPSQGRKFFSKDGHLTPLGHEMVFEGLWAELEQRIN</sequence>
<reference evidence="1 2" key="1">
    <citation type="journal article" date="2016" name="Nat. Commun.">
        <title>Thousands of microbial genomes shed light on interconnected biogeochemical processes in an aquifer system.</title>
        <authorList>
            <person name="Anantharaman K."/>
            <person name="Brown C.T."/>
            <person name="Hug L.A."/>
            <person name="Sharon I."/>
            <person name="Castelle C.J."/>
            <person name="Probst A.J."/>
            <person name="Thomas B.C."/>
            <person name="Singh A."/>
            <person name="Wilkins M.J."/>
            <person name="Karaoz U."/>
            <person name="Brodie E.L."/>
            <person name="Williams K.H."/>
            <person name="Hubbard S.S."/>
            <person name="Banfield J.F."/>
        </authorList>
    </citation>
    <scope>NUCLEOTIDE SEQUENCE [LARGE SCALE GENOMIC DNA]</scope>
</reference>
<dbReference type="SUPFAM" id="SSF52266">
    <property type="entry name" value="SGNH hydrolase"/>
    <property type="match status" value="1"/>
</dbReference>
<accession>A0A1G1VJW2</accession>
<proteinExistence type="predicted"/>
<dbReference type="STRING" id="1797589.A2784_03290"/>
<dbReference type="EMBL" id="MHCH01000061">
    <property type="protein sequence ID" value="OGY15699.1"/>
    <property type="molecule type" value="Genomic_DNA"/>
</dbReference>
<dbReference type="AlphaFoldDB" id="A0A1G1VJW2"/>
<comment type="caution">
    <text evidence="1">The sequence shown here is derived from an EMBL/GenBank/DDBJ whole genome shotgun (WGS) entry which is preliminary data.</text>
</comment>
<evidence type="ECO:0008006" key="3">
    <source>
        <dbReference type="Google" id="ProtNLM"/>
    </source>
</evidence>
<name>A0A1G1VJW2_9BACT</name>
<evidence type="ECO:0000313" key="1">
    <source>
        <dbReference type="EMBL" id="OGY15699.1"/>
    </source>
</evidence>